<accession>A0ABU6SI31</accession>
<protein>
    <recommendedName>
        <fullName evidence="4">Retrotransposon gag domain-containing protein</fullName>
    </recommendedName>
</protein>
<name>A0ABU6SI31_9FABA</name>
<comment type="caution">
    <text evidence="2">The sequence shown here is derived from an EMBL/GenBank/DDBJ whole genome shotgun (WGS) entry which is preliminary data.</text>
</comment>
<gene>
    <name evidence="2" type="ORF">PIB30_052303</name>
</gene>
<evidence type="ECO:0000313" key="2">
    <source>
        <dbReference type="EMBL" id="MED6136041.1"/>
    </source>
</evidence>
<dbReference type="PANTHER" id="PTHR33223:SF10">
    <property type="entry name" value="AMINOTRANSFERASE-LIKE PLANT MOBILE DOMAIN-CONTAINING PROTEIN"/>
    <property type="match status" value="1"/>
</dbReference>
<feature type="region of interest" description="Disordered" evidence="1">
    <location>
        <begin position="1"/>
        <end position="31"/>
    </location>
</feature>
<reference evidence="2 3" key="1">
    <citation type="journal article" date="2023" name="Plants (Basel)">
        <title>Bridging the Gap: Combining Genomics and Transcriptomics Approaches to Understand Stylosanthes scabra, an Orphan Legume from the Brazilian Caatinga.</title>
        <authorList>
            <person name="Ferreira-Neto J.R.C."/>
            <person name="da Silva M.D."/>
            <person name="Binneck E."/>
            <person name="de Melo N.F."/>
            <person name="da Silva R.H."/>
            <person name="de Melo A.L.T.M."/>
            <person name="Pandolfi V."/>
            <person name="Bustamante F.O."/>
            <person name="Brasileiro-Vidal A.C."/>
            <person name="Benko-Iseppon A.M."/>
        </authorList>
    </citation>
    <scope>NUCLEOTIDE SEQUENCE [LARGE SCALE GENOMIC DNA]</scope>
    <source>
        <tissue evidence="2">Leaves</tissue>
    </source>
</reference>
<feature type="region of interest" description="Disordered" evidence="1">
    <location>
        <begin position="237"/>
        <end position="281"/>
    </location>
</feature>
<evidence type="ECO:0000256" key="1">
    <source>
        <dbReference type="SAM" id="MobiDB-lite"/>
    </source>
</evidence>
<evidence type="ECO:0000313" key="3">
    <source>
        <dbReference type="Proteomes" id="UP001341840"/>
    </source>
</evidence>
<dbReference type="EMBL" id="JASCZI010060793">
    <property type="protein sequence ID" value="MED6136041.1"/>
    <property type="molecule type" value="Genomic_DNA"/>
</dbReference>
<organism evidence="2 3">
    <name type="scientific">Stylosanthes scabra</name>
    <dbReference type="NCBI Taxonomy" id="79078"/>
    <lineage>
        <taxon>Eukaryota</taxon>
        <taxon>Viridiplantae</taxon>
        <taxon>Streptophyta</taxon>
        <taxon>Embryophyta</taxon>
        <taxon>Tracheophyta</taxon>
        <taxon>Spermatophyta</taxon>
        <taxon>Magnoliopsida</taxon>
        <taxon>eudicotyledons</taxon>
        <taxon>Gunneridae</taxon>
        <taxon>Pentapetalae</taxon>
        <taxon>rosids</taxon>
        <taxon>fabids</taxon>
        <taxon>Fabales</taxon>
        <taxon>Fabaceae</taxon>
        <taxon>Papilionoideae</taxon>
        <taxon>50 kb inversion clade</taxon>
        <taxon>dalbergioids sensu lato</taxon>
        <taxon>Dalbergieae</taxon>
        <taxon>Pterocarpus clade</taxon>
        <taxon>Stylosanthes</taxon>
    </lineage>
</organism>
<sequence length="361" mass="41580">MEDEIPINNEGGGESSHPQPTPEKEVDQRNQTIQQLEAALRELLERQSREAAIASEVVKRANELAKRQQAVLDEAERREKDKKEKLNGKAQTLADNDNKIAESTDHTWKPSTVVAKVSGQEKNKHLFSSHILAEELPKKFRMLLVNASDAIQCKAFTKTLKNMRSHGSTPSHPTALSPGETLRSYLDRFNTECTQIEGLQSQAALMALVKGLKEDTPFLKSLTKRLPNMMEEIQERSHDYLQQEEGQIAMKTDRSKKDNSKKESFRDERGRREHKPNRSYYNPLNVSLTQFLNEVSQVERVPAPRPIKNVHRGERGSYCKYHKQNGHDTEECRDLLDFVEQGLKNRKFREYTSRHRHKDDD</sequence>
<proteinExistence type="predicted"/>
<dbReference type="PANTHER" id="PTHR33223">
    <property type="entry name" value="CCHC-TYPE DOMAIN-CONTAINING PROTEIN"/>
    <property type="match status" value="1"/>
</dbReference>
<evidence type="ECO:0008006" key="4">
    <source>
        <dbReference type="Google" id="ProtNLM"/>
    </source>
</evidence>
<feature type="compositionally biased region" description="Basic and acidic residues" evidence="1">
    <location>
        <begin position="251"/>
        <end position="271"/>
    </location>
</feature>
<keyword evidence="3" id="KW-1185">Reference proteome</keyword>
<dbReference type="Proteomes" id="UP001341840">
    <property type="component" value="Unassembled WGS sequence"/>
</dbReference>